<evidence type="ECO:0000256" key="1">
    <source>
        <dbReference type="SAM" id="MobiDB-lite"/>
    </source>
</evidence>
<sequence>MTKRSQLCEDIHSPGLSSSTDVMSLPHQSQDPSAPPVLPQELIDCIIDQLQDRKTDLSTCALVGRTWLYSSRKHLFRVLSCRPQLSNRGQVENNVAGPVFAPHIPPLVHRLSFDCAQSPLHLAMLLRISSFTQLRHLTLSNIPLRNLHQTEACHHFPVFLKQCPELEHLALIKVDLQDIRQLSFPPGRHIPHLRSLTLQSLTCSDSDVQGFVSFSPDDQMELEALELEDVDPDVVDLMFCRPDSPFSLSALQWLRLGDDCHDEVLQNYGSSITHLSLHPPIPSYISQLNSLTLPKLRHLTISGNDFKHDAIPSILQQLGHSGLGLQTLVLGITISSAGYPEINSGHDKLICEFIRSMPSLERVVLRLKRKFTLKYPMSHPLVMVLRQREILLHLPETVESDKLVVEIEWDKEESRKLGLSRSK</sequence>
<dbReference type="AlphaFoldDB" id="A0A8H5GR39"/>
<protein>
    <recommendedName>
        <fullName evidence="4">F-box domain-containing protein</fullName>
    </recommendedName>
</protein>
<dbReference type="Gene3D" id="3.80.10.10">
    <property type="entry name" value="Ribonuclease Inhibitor"/>
    <property type="match status" value="1"/>
</dbReference>
<dbReference type="EMBL" id="JAACJM010000013">
    <property type="protein sequence ID" value="KAF5369479.1"/>
    <property type="molecule type" value="Genomic_DNA"/>
</dbReference>
<feature type="compositionally biased region" description="Basic and acidic residues" evidence="1">
    <location>
        <begin position="1"/>
        <end position="12"/>
    </location>
</feature>
<reference evidence="2 3" key="1">
    <citation type="journal article" date="2020" name="ISME J.">
        <title>Uncovering the hidden diversity of litter-decomposition mechanisms in mushroom-forming fungi.</title>
        <authorList>
            <person name="Floudas D."/>
            <person name="Bentzer J."/>
            <person name="Ahren D."/>
            <person name="Johansson T."/>
            <person name="Persson P."/>
            <person name="Tunlid A."/>
        </authorList>
    </citation>
    <scope>NUCLEOTIDE SEQUENCE [LARGE SCALE GENOMIC DNA]</scope>
    <source>
        <strain evidence="2 3">CBS 291.85</strain>
    </source>
</reference>
<accession>A0A8H5GR39</accession>
<dbReference type="InterPro" id="IPR032675">
    <property type="entry name" value="LRR_dom_sf"/>
</dbReference>
<dbReference type="SUPFAM" id="SSF52047">
    <property type="entry name" value="RNI-like"/>
    <property type="match status" value="1"/>
</dbReference>
<proteinExistence type="predicted"/>
<dbReference type="OrthoDB" id="2788229at2759"/>
<name>A0A8H5GR39_9AGAR</name>
<evidence type="ECO:0000313" key="3">
    <source>
        <dbReference type="Proteomes" id="UP000559256"/>
    </source>
</evidence>
<keyword evidence="3" id="KW-1185">Reference proteome</keyword>
<evidence type="ECO:0008006" key="4">
    <source>
        <dbReference type="Google" id="ProtNLM"/>
    </source>
</evidence>
<dbReference type="Proteomes" id="UP000559256">
    <property type="component" value="Unassembled WGS sequence"/>
</dbReference>
<evidence type="ECO:0000313" key="2">
    <source>
        <dbReference type="EMBL" id="KAF5369479.1"/>
    </source>
</evidence>
<comment type="caution">
    <text evidence="2">The sequence shown here is derived from an EMBL/GenBank/DDBJ whole genome shotgun (WGS) entry which is preliminary data.</text>
</comment>
<feature type="compositionally biased region" description="Polar residues" evidence="1">
    <location>
        <begin position="15"/>
        <end position="32"/>
    </location>
</feature>
<organism evidence="2 3">
    <name type="scientific">Tetrapyrgos nigripes</name>
    <dbReference type="NCBI Taxonomy" id="182062"/>
    <lineage>
        <taxon>Eukaryota</taxon>
        <taxon>Fungi</taxon>
        <taxon>Dikarya</taxon>
        <taxon>Basidiomycota</taxon>
        <taxon>Agaricomycotina</taxon>
        <taxon>Agaricomycetes</taxon>
        <taxon>Agaricomycetidae</taxon>
        <taxon>Agaricales</taxon>
        <taxon>Marasmiineae</taxon>
        <taxon>Marasmiaceae</taxon>
        <taxon>Tetrapyrgos</taxon>
    </lineage>
</organism>
<gene>
    <name evidence="2" type="ORF">D9758_002750</name>
</gene>
<feature type="region of interest" description="Disordered" evidence="1">
    <location>
        <begin position="1"/>
        <end position="35"/>
    </location>
</feature>